<evidence type="ECO:0000313" key="3">
    <source>
        <dbReference type="Proteomes" id="UP000198942"/>
    </source>
</evidence>
<dbReference type="InterPro" id="IPR001173">
    <property type="entry name" value="Glyco_trans_2-like"/>
</dbReference>
<name>A0A1H8HEP3_9SPHI</name>
<dbReference type="CDD" id="cd06433">
    <property type="entry name" value="GT_2_WfgS_like"/>
    <property type="match status" value="1"/>
</dbReference>
<dbReference type="RefSeq" id="WP_091210803.1">
    <property type="nucleotide sequence ID" value="NZ_FOCL01000003.1"/>
</dbReference>
<keyword evidence="3" id="KW-1185">Reference proteome</keyword>
<dbReference type="OrthoDB" id="9788101at2"/>
<protein>
    <submittedName>
        <fullName evidence="2">Glycosyl transferase family 2</fullName>
    </submittedName>
</protein>
<organism evidence="2 3">
    <name type="scientific">Mucilaginibacter gossypiicola</name>
    <dbReference type="NCBI Taxonomy" id="551995"/>
    <lineage>
        <taxon>Bacteria</taxon>
        <taxon>Pseudomonadati</taxon>
        <taxon>Bacteroidota</taxon>
        <taxon>Sphingobacteriia</taxon>
        <taxon>Sphingobacteriales</taxon>
        <taxon>Sphingobacteriaceae</taxon>
        <taxon>Mucilaginibacter</taxon>
    </lineage>
</organism>
<keyword evidence="2" id="KW-0808">Transferase</keyword>
<reference evidence="3" key="1">
    <citation type="submission" date="2016-10" db="EMBL/GenBank/DDBJ databases">
        <authorList>
            <person name="Varghese N."/>
            <person name="Submissions S."/>
        </authorList>
    </citation>
    <scope>NUCLEOTIDE SEQUENCE [LARGE SCALE GENOMIC DNA]</scope>
    <source>
        <strain evidence="3">Gh-48</strain>
    </source>
</reference>
<dbReference type="InterPro" id="IPR050834">
    <property type="entry name" value="Glycosyltransf_2"/>
</dbReference>
<dbReference type="Pfam" id="PF00535">
    <property type="entry name" value="Glycos_transf_2"/>
    <property type="match status" value="1"/>
</dbReference>
<dbReference type="Proteomes" id="UP000198942">
    <property type="component" value="Unassembled WGS sequence"/>
</dbReference>
<gene>
    <name evidence="2" type="ORF">SAMN05192574_103481</name>
</gene>
<dbReference type="Gene3D" id="3.90.550.10">
    <property type="entry name" value="Spore Coat Polysaccharide Biosynthesis Protein SpsA, Chain A"/>
    <property type="match status" value="1"/>
</dbReference>
<sequence>MEQIYNPQKVTIITVVYNAVNTIEGTIESVLNQTYKNLEYIIVDGGSTDGTLQIIEKYRNRIDRFISEPDKGIGDGFNKGISMASGEWIGMINADDWYAEDAVEHIMHHVSKDDFVCCGNIRLIGGNGTERDKKSKVGWLNFGMYVMHPSCFVRRNVYRNVGNYDIGLRIAMDFDMFLRIKRLGYKIKYVDKVIAYMRTDGVSNDTAKMHREELKVMRRHLHGINYMLSYLFNYLNRLRWRFFYKDPFRKPMSLQA</sequence>
<proteinExistence type="predicted"/>
<accession>A0A1H8HEP3</accession>
<dbReference type="GO" id="GO:0016740">
    <property type="term" value="F:transferase activity"/>
    <property type="evidence" value="ECO:0007669"/>
    <property type="project" value="UniProtKB-KW"/>
</dbReference>
<dbReference type="PANTHER" id="PTHR43685:SF2">
    <property type="entry name" value="GLYCOSYLTRANSFERASE 2-LIKE DOMAIN-CONTAINING PROTEIN"/>
    <property type="match status" value="1"/>
</dbReference>
<evidence type="ECO:0000313" key="2">
    <source>
        <dbReference type="EMBL" id="SEN54585.1"/>
    </source>
</evidence>
<evidence type="ECO:0000259" key="1">
    <source>
        <dbReference type="Pfam" id="PF00535"/>
    </source>
</evidence>
<feature type="domain" description="Glycosyltransferase 2-like" evidence="1">
    <location>
        <begin position="11"/>
        <end position="145"/>
    </location>
</feature>
<dbReference type="PANTHER" id="PTHR43685">
    <property type="entry name" value="GLYCOSYLTRANSFERASE"/>
    <property type="match status" value="1"/>
</dbReference>
<dbReference type="InterPro" id="IPR029044">
    <property type="entry name" value="Nucleotide-diphossugar_trans"/>
</dbReference>
<dbReference type="EMBL" id="FOCL01000003">
    <property type="protein sequence ID" value="SEN54585.1"/>
    <property type="molecule type" value="Genomic_DNA"/>
</dbReference>
<dbReference type="AlphaFoldDB" id="A0A1H8HEP3"/>
<dbReference type="STRING" id="551995.SAMN05192574_103481"/>
<dbReference type="SUPFAM" id="SSF53448">
    <property type="entry name" value="Nucleotide-diphospho-sugar transferases"/>
    <property type="match status" value="1"/>
</dbReference>